<evidence type="ECO:0000313" key="3">
    <source>
        <dbReference type="Proteomes" id="UP000176493"/>
    </source>
</evidence>
<feature type="region of interest" description="Disordered" evidence="1">
    <location>
        <begin position="1"/>
        <end position="80"/>
    </location>
</feature>
<sequence>MIDRLKQEEHRNGLSQESPFSHSVRRRAKKQHKKKKRMNMPINNKLLGPIQPARRDSSRRGLASKPASKEASLQKAAREGGKAFESGALFGENPYHPLDERALYNAWAVGWKGSKTLQELQTGNK</sequence>
<feature type="compositionally biased region" description="Basic residues" evidence="1">
    <location>
        <begin position="23"/>
        <end position="38"/>
    </location>
</feature>
<organism evidence="2 3">
    <name type="scientific">Candidatus Taylorbacteria bacterium RIFCSPHIGHO2_02_49_25</name>
    <dbReference type="NCBI Taxonomy" id="1802305"/>
    <lineage>
        <taxon>Bacteria</taxon>
        <taxon>Candidatus Tayloriibacteriota</taxon>
    </lineage>
</organism>
<comment type="caution">
    <text evidence="2">The sequence shown here is derived from an EMBL/GenBank/DDBJ whole genome shotgun (WGS) entry which is preliminary data.</text>
</comment>
<gene>
    <name evidence="2" type="ORF">A2W52_02725</name>
</gene>
<dbReference type="Proteomes" id="UP000176493">
    <property type="component" value="Unassembled WGS sequence"/>
</dbReference>
<evidence type="ECO:0008006" key="4">
    <source>
        <dbReference type="Google" id="ProtNLM"/>
    </source>
</evidence>
<dbReference type="AlphaFoldDB" id="A0A1G2MIC2"/>
<accession>A0A1G2MIC2</accession>
<proteinExistence type="predicted"/>
<name>A0A1G2MIC2_9BACT</name>
<evidence type="ECO:0000313" key="2">
    <source>
        <dbReference type="EMBL" id="OHA23597.1"/>
    </source>
</evidence>
<reference evidence="2 3" key="1">
    <citation type="journal article" date="2016" name="Nat. Commun.">
        <title>Thousands of microbial genomes shed light on interconnected biogeochemical processes in an aquifer system.</title>
        <authorList>
            <person name="Anantharaman K."/>
            <person name="Brown C.T."/>
            <person name="Hug L.A."/>
            <person name="Sharon I."/>
            <person name="Castelle C.J."/>
            <person name="Probst A.J."/>
            <person name="Thomas B.C."/>
            <person name="Singh A."/>
            <person name="Wilkins M.J."/>
            <person name="Karaoz U."/>
            <person name="Brodie E.L."/>
            <person name="Williams K.H."/>
            <person name="Hubbard S.S."/>
            <person name="Banfield J.F."/>
        </authorList>
    </citation>
    <scope>NUCLEOTIDE SEQUENCE [LARGE SCALE GENOMIC DNA]</scope>
</reference>
<protein>
    <recommendedName>
        <fullName evidence="4">Ribosome modulation factor</fullName>
    </recommendedName>
</protein>
<evidence type="ECO:0000256" key="1">
    <source>
        <dbReference type="SAM" id="MobiDB-lite"/>
    </source>
</evidence>
<dbReference type="EMBL" id="MHRJ01000002">
    <property type="protein sequence ID" value="OHA23597.1"/>
    <property type="molecule type" value="Genomic_DNA"/>
</dbReference>
<feature type="compositionally biased region" description="Basic and acidic residues" evidence="1">
    <location>
        <begin position="1"/>
        <end position="12"/>
    </location>
</feature>